<gene>
    <name evidence="2" type="ORF">LCGC14_0429390</name>
</gene>
<comment type="caution">
    <text evidence="2">The sequence shown here is derived from an EMBL/GenBank/DDBJ whole genome shotgun (WGS) entry which is preliminary data.</text>
</comment>
<feature type="transmembrane region" description="Helical" evidence="1">
    <location>
        <begin position="30"/>
        <end position="47"/>
    </location>
</feature>
<feature type="transmembrane region" description="Helical" evidence="1">
    <location>
        <begin position="67"/>
        <end position="89"/>
    </location>
</feature>
<keyword evidence="1" id="KW-1133">Transmembrane helix</keyword>
<dbReference type="AlphaFoldDB" id="A0A0F9SUG9"/>
<dbReference type="EMBL" id="LAZR01000401">
    <property type="protein sequence ID" value="KKN70509.1"/>
    <property type="molecule type" value="Genomic_DNA"/>
</dbReference>
<keyword evidence="1" id="KW-0812">Transmembrane</keyword>
<name>A0A0F9SUG9_9ZZZZ</name>
<feature type="transmembrane region" description="Helical" evidence="1">
    <location>
        <begin position="101"/>
        <end position="121"/>
    </location>
</feature>
<reference evidence="2" key="1">
    <citation type="journal article" date="2015" name="Nature">
        <title>Complex archaea that bridge the gap between prokaryotes and eukaryotes.</title>
        <authorList>
            <person name="Spang A."/>
            <person name="Saw J.H."/>
            <person name="Jorgensen S.L."/>
            <person name="Zaremba-Niedzwiedzka K."/>
            <person name="Martijn J."/>
            <person name="Lind A.E."/>
            <person name="van Eijk R."/>
            <person name="Schleper C."/>
            <person name="Guy L."/>
            <person name="Ettema T.J."/>
        </authorList>
    </citation>
    <scope>NUCLEOTIDE SEQUENCE</scope>
</reference>
<accession>A0A0F9SUG9</accession>
<organism evidence="2">
    <name type="scientific">marine sediment metagenome</name>
    <dbReference type="NCBI Taxonomy" id="412755"/>
    <lineage>
        <taxon>unclassified sequences</taxon>
        <taxon>metagenomes</taxon>
        <taxon>ecological metagenomes</taxon>
    </lineage>
</organism>
<evidence type="ECO:0000256" key="1">
    <source>
        <dbReference type="SAM" id="Phobius"/>
    </source>
</evidence>
<sequence>MNGVLEVLLIDGTSKVIKPGESYTIQSGKLMKSILVVIAGIAAIYLLETSLEITTAAAEVGRWKQVIVSNKTVLFFFNLIMIALIGGLISSQFKHRRVLRITVMMITWMVIYSVGFGTSQITTLPTNAVGP</sequence>
<evidence type="ECO:0000313" key="2">
    <source>
        <dbReference type="EMBL" id="KKN70509.1"/>
    </source>
</evidence>
<protein>
    <submittedName>
        <fullName evidence="2">Uncharacterized protein</fullName>
    </submittedName>
</protein>
<proteinExistence type="predicted"/>
<keyword evidence="1" id="KW-0472">Membrane</keyword>